<reference evidence="1 2" key="1">
    <citation type="submission" date="2014-07" db="EMBL/GenBank/DDBJ databases">
        <title>Draft Genome Sequences of Environmental Pseudomonas syringae strains.</title>
        <authorList>
            <person name="Baltrus D.A."/>
            <person name="Berge O."/>
            <person name="Morris C."/>
        </authorList>
    </citation>
    <scope>NUCLEOTIDE SEQUENCE [LARGE SCALE GENOMIC DNA]</scope>
    <source>
        <strain evidence="1 2">GAW0119</strain>
    </source>
</reference>
<name>A0A085V931_PSESX</name>
<organism evidence="1 2">
    <name type="scientific">Pseudomonas syringae</name>
    <dbReference type="NCBI Taxonomy" id="317"/>
    <lineage>
        <taxon>Bacteria</taxon>
        <taxon>Pseudomonadati</taxon>
        <taxon>Pseudomonadota</taxon>
        <taxon>Gammaproteobacteria</taxon>
        <taxon>Pseudomonadales</taxon>
        <taxon>Pseudomonadaceae</taxon>
        <taxon>Pseudomonas</taxon>
    </lineage>
</organism>
<protein>
    <submittedName>
        <fullName evidence="1">Uncharacterized protein</fullName>
    </submittedName>
</protein>
<evidence type="ECO:0000313" key="2">
    <source>
        <dbReference type="Proteomes" id="UP000028631"/>
    </source>
</evidence>
<evidence type="ECO:0000313" key="1">
    <source>
        <dbReference type="EMBL" id="KFE51944.1"/>
    </source>
</evidence>
<keyword evidence="2" id="KW-1185">Reference proteome</keyword>
<sequence>MDKVMQRNFVNAGGLFMFGNAVPPDFIDDVLTSNLFYQLAASGQHDLFIDAEAWLREYSRLMVVLGQEASRREMRSITPEGQDSLWSMIKNALGKQISSGGLSQAEAVFTRLQNDNGTALKLLEQHTTQSLPSQADFPKTSFAAATSKENLSSRTVTLQLVVVDKAPFLTQVFISFKTSSALPSLSILPLIKQEQVVGNVELSLMTTELYADPYEDMKDTILEMLGPRRSTLIIELGESEGTNGTVDKTCGSSSSH</sequence>
<dbReference type="PATRIC" id="fig|317.175.peg.4738"/>
<accession>A0A085V931</accession>
<proteinExistence type="predicted"/>
<gene>
    <name evidence="1" type="ORF">IV01_22735</name>
</gene>
<dbReference type="Proteomes" id="UP000028631">
    <property type="component" value="Unassembled WGS sequence"/>
</dbReference>
<comment type="caution">
    <text evidence="1">The sequence shown here is derived from an EMBL/GenBank/DDBJ whole genome shotgun (WGS) entry which is preliminary data.</text>
</comment>
<dbReference type="AlphaFoldDB" id="A0A085V931"/>
<dbReference type="EMBL" id="JPQU01000078">
    <property type="protein sequence ID" value="KFE51944.1"/>
    <property type="molecule type" value="Genomic_DNA"/>
</dbReference>